<evidence type="ECO:0000313" key="6">
    <source>
        <dbReference type="Proteomes" id="UP000094385"/>
    </source>
</evidence>
<organism evidence="5 6">
    <name type="scientific">Lipomyces starkeyi NRRL Y-11557</name>
    <dbReference type="NCBI Taxonomy" id="675824"/>
    <lineage>
        <taxon>Eukaryota</taxon>
        <taxon>Fungi</taxon>
        <taxon>Dikarya</taxon>
        <taxon>Ascomycota</taxon>
        <taxon>Saccharomycotina</taxon>
        <taxon>Lipomycetes</taxon>
        <taxon>Lipomycetales</taxon>
        <taxon>Lipomycetaceae</taxon>
        <taxon>Lipomyces</taxon>
    </lineage>
</organism>
<protein>
    <recommendedName>
        <fullName evidence="4">BED-type domain-containing protein</fullName>
    </recommendedName>
</protein>
<evidence type="ECO:0000313" key="5">
    <source>
        <dbReference type="EMBL" id="ODQ69581.1"/>
    </source>
</evidence>
<name>A0A1E3PW01_LIPST</name>
<dbReference type="Proteomes" id="UP000094385">
    <property type="component" value="Unassembled WGS sequence"/>
</dbReference>
<dbReference type="Pfam" id="PF02892">
    <property type="entry name" value="zf-BED"/>
    <property type="match status" value="1"/>
</dbReference>
<accession>A0A1E3PW01</accession>
<evidence type="ECO:0000256" key="2">
    <source>
        <dbReference type="ARBA" id="ARBA00022771"/>
    </source>
</evidence>
<dbReference type="EMBL" id="KV454303">
    <property type="protein sequence ID" value="ODQ69581.1"/>
    <property type="molecule type" value="Genomic_DNA"/>
</dbReference>
<evidence type="ECO:0000256" key="3">
    <source>
        <dbReference type="ARBA" id="ARBA00022833"/>
    </source>
</evidence>
<dbReference type="GO" id="GO:0008270">
    <property type="term" value="F:zinc ion binding"/>
    <property type="evidence" value="ECO:0007669"/>
    <property type="project" value="UniProtKB-KW"/>
</dbReference>
<keyword evidence="2" id="KW-0863">Zinc-finger</keyword>
<dbReference type="GO" id="GO:0003677">
    <property type="term" value="F:DNA binding"/>
    <property type="evidence" value="ECO:0007669"/>
    <property type="project" value="InterPro"/>
</dbReference>
<gene>
    <name evidence="5" type="ORF">LIPSTDRAFT_190942</name>
</gene>
<keyword evidence="6" id="KW-1185">Reference proteome</keyword>
<feature type="domain" description="BED-type" evidence="4">
    <location>
        <begin position="116"/>
        <end position="151"/>
    </location>
</feature>
<keyword evidence="3" id="KW-0862">Zinc</keyword>
<reference evidence="5 6" key="1">
    <citation type="journal article" date="2016" name="Proc. Natl. Acad. Sci. U.S.A.">
        <title>Comparative genomics of biotechnologically important yeasts.</title>
        <authorList>
            <person name="Riley R."/>
            <person name="Haridas S."/>
            <person name="Wolfe K.H."/>
            <person name="Lopes M.R."/>
            <person name="Hittinger C.T."/>
            <person name="Goeker M."/>
            <person name="Salamov A.A."/>
            <person name="Wisecaver J.H."/>
            <person name="Long T.M."/>
            <person name="Calvey C.H."/>
            <person name="Aerts A.L."/>
            <person name="Barry K.W."/>
            <person name="Choi C."/>
            <person name="Clum A."/>
            <person name="Coughlan A.Y."/>
            <person name="Deshpande S."/>
            <person name="Douglass A.P."/>
            <person name="Hanson S.J."/>
            <person name="Klenk H.-P."/>
            <person name="LaButti K.M."/>
            <person name="Lapidus A."/>
            <person name="Lindquist E.A."/>
            <person name="Lipzen A.M."/>
            <person name="Meier-Kolthoff J.P."/>
            <person name="Ohm R.A."/>
            <person name="Otillar R.P."/>
            <person name="Pangilinan J.L."/>
            <person name="Peng Y."/>
            <person name="Rokas A."/>
            <person name="Rosa C.A."/>
            <person name="Scheuner C."/>
            <person name="Sibirny A.A."/>
            <person name="Slot J.C."/>
            <person name="Stielow J.B."/>
            <person name="Sun H."/>
            <person name="Kurtzman C.P."/>
            <person name="Blackwell M."/>
            <person name="Grigoriev I.V."/>
            <person name="Jeffries T.W."/>
        </authorList>
    </citation>
    <scope>NUCLEOTIDE SEQUENCE [LARGE SCALE GENOMIC DNA]</scope>
    <source>
        <strain evidence="5 6">NRRL Y-11557</strain>
    </source>
</reference>
<dbReference type="STRING" id="675824.A0A1E3PW01"/>
<dbReference type="OrthoDB" id="4098948at2759"/>
<evidence type="ECO:0000256" key="1">
    <source>
        <dbReference type="ARBA" id="ARBA00022723"/>
    </source>
</evidence>
<keyword evidence="1" id="KW-0479">Metal-binding</keyword>
<sequence>MEPYTRPRRQLAIDYVLLNDGYEEEEPMENVSRASGLKSPIESSFELGPEDSISQIVDRPLSRNLTEEAQGISLVLTDDMISSQPTRGTANHWLWEQFEVTTLNQLWKPKRSKKLRNDQLITCKHCRNWSIKDSARSTSTTNMSYHLQRAHGLGVSNDTKNTNQPTIMTVWNQKQTVNVTELLERNLIRWVVLTRQPFTVIERPAFLQIFKDIPGVDMPFNSGINQ</sequence>
<proteinExistence type="predicted"/>
<evidence type="ECO:0000259" key="4">
    <source>
        <dbReference type="Pfam" id="PF02892"/>
    </source>
</evidence>
<dbReference type="InterPro" id="IPR003656">
    <property type="entry name" value="Znf_BED"/>
</dbReference>
<dbReference type="AlphaFoldDB" id="A0A1E3PW01"/>